<name>A0A5C6E968_9BACT</name>
<dbReference type="EMBL" id="SJPY01000001">
    <property type="protein sequence ID" value="TWU45378.1"/>
    <property type="molecule type" value="Genomic_DNA"/>
</dbReference>
<protein>
    <submittedName>
        <fullName evidence="1">Uncharacterized protein</fullName>
    </submittedName>
</protein>
<evidence type="ECO:0000313" key="1">
    <source>
        <dbReference type="EMBL" id="TWU45378.1"/>
    </source>
</evidence>
<sequence>MKSFATLPAEITKDTREVTVDVEIRFEKQWSFARRFAGETLSSTRTLMHKNATIYLQQHHDK</sequence>
<dbReference type="RefSeq" id="WP_146598094.1">
    <property type="nucleotide sequence ID" value="NZ_SJPY01000001.1"/>
</dbReference>
<reference evidence="1 2" key="1">
    <citation type="submission" date="2019-02" db="EMBL/GenBank/DDBJ databases">
        <title>Deep-cultivation of Planctomycetes and their phenomic and genomic characterization uncovers novel biology.</title>
        <authorList>
            <person name="Wiegand S."/>
            <person name="Jogler M."/>
            <person name="Boedeker C."/>
            <person name="Pinto D."/>
            <person name="Vollmers J."/>
            <person name="Rivas-Marin E."/>
            <person name="Kohn T."/>
            <person name="Peeters S.H."/>
            <person name="Heuer A."/>
            <person name="Rast P."/>
            <person name="Oberbeckmann S."/>
            <person name="Bunk B."/>
            <person name="Jeske O."/>
            <person name="Meyerdierks A."/>
            <person name="Storesund J.E."/>
            <person name="Kallscheuer N."/>
            <person name="Luecker S."/>
            <person name="Lage O.M."/>
            <person name="Pohl T."/>
            <person name="Merkel B.J."/>
            <person name="Hornburger P."/>
            <person name="Mueller R.-W."/>
            <person name="Bruemmer F."/>
            <person name="Labrenz M."/>
            <person name="Spormann A.M."/>
            <person name="Op Den Camp H."/>
            <person name="Overmann J."/>
            <person name="Amann R."/>
            <person name="Jetten M.S.M."/>
            <person name="Mascher T."/>
            <person name="Medema M.H."/>
            <person name="Devos D.P."/>
            <person name="Kaster A.-K."/>
            <person name="Ovreas L."/>
            <person name="Rohde M."/>
            <person name="Galperin M.Y."/>
            <person name="Jogler C."/>
        </authorList>
    </citation>
    <scope>NUCLEOTIDE SEQUENCE [LARGE SCALE GENOMIC DNA]</scope>
    <source>
        <strain evidence="1 2">Q31b</strain>
    </source>
</reference>
<comment type="caution">
    <text evidence="1">The sequence shown here is derived from an EMBL/GenBank/DDBJ whole genome shotgun (WGS) entry which is preliminary data.</text>
</comment>
<keyword evidence="2" id="KW-1185">Reference proteome</keyword>
<accession>A0A5C6E968</accession>
<dbReference type="AlphaFoldDB" id="A0A5C6E968"/>
<dbReference type="Proteomes" id="UP000315471">
    <property type="component" value="Unassembled WGS sequence"/>
</dbReference>
<proteinExistence type="predicted"/>
<evidence type="ECO:0000313" key="2">
    <source>
        <dbReference type="Proteomes" id="UP000315471"/>
    </source>
</evidence>
<gene>
    <name evidence="1" type="ORF">Q31b_05500</name>
</gene>
<organism evidence="1 2">
    <name type="scientific">Novipirellula aureliae</name>
    <dbReference type="NCBI Taxonomy" id="2527966"/>
    <lineage>
        <taxon>Bacteria</taxon>
        <taxon>Pseudomonadati</taxon>
        <taxon>Planctomycetota</taxon>
        <taxon>Planctomycetia</taxon>
        <taxon>Pirellulales</taxon>
        <taxon>Pirellulaceae</taxon>
        <taxon>Novipirellula</taxon>
    </lineage>
</organism>